<evidence type="ECO:0000259" key="3">
    <source>
        <dbReference type="Pfam" id="PF13581"/>
    </source>
</evidence>
<dbReference type="InterPro" id="IPR050267">
    <property type="entry name" value="Anti-sigma-factor_SerPK"/>
</dbReference>
<keyword evidence="1" id="KW-0418">Kinase</keyword>
<dbReference type="InterPro" id="IPR003594">
    <property type="entry name" value="HATPase_dom"/>
</dbReference>
<name>A0A7I7PDS2_9MYCO</name>
<dbReference type="InterPro" id="IPR036890">
    <property type="entry name" value="HATPase_C_sf"/>
</dbReference>
<evidence type="ECO:0000313" key="5">
    <source>
        <dbReference type="Proteomes" id="UP000466894"/>
    </source>
</evidence>
<feature type="region of interest" description="Disordered" evidence="2">
    <location>
        <begin position="1"/>
        <end position="22"/>
    </location>
</feature>
<dbReference type="SUPFAM" id="SSF55874">
    <property type="entry name" value="ATPase domain of HSP90 chaperone/DNA topoisomerase II/histidine kinase"/>
    <property type="match status" value="1"/>
</dbReference>
<dbReference type="PANTHER" id="PTHR35526">
    <property type="entry name" value="ANTI-SIGMA-F FACTOR RSBW-RELATED"/>
    <property type="match status" value="1"/>
</dbReference>
<evidence type="ECO:0000313" key="4">
    <source>
        <dbReference type="EMBL" id="BBY06763.1"/>
    </source>
</evidence>
<dbReference type="PANTHER" id="PTHR35526:SF3">
    <property type="entry name" value="ANTI-SIGMA-F FACTOR RSBW"/>
    <property type="match status" value="1"/>
</dbReference>
<dbReference type="Gene3D" id="3.30.565.10">
    <property type="entry name" value="Histidine kinase-like ATPase, C-terminal domain"/>
    <property type="match status" value="1"/>
</dbReference>
<gene>
    <name evidence="4" type="ORF">MNVI_20810</name>
</gene>
<evidence type="ECO:0000256" key="2">
    <source>
        <dbReference type="SAM" id="MobiDB-lite"/>
    </source>
</evidence>
<protein>
    <submittedName>
        <fullName evidence="4">Anti-sigma regulatory factor</fullName>
    </submittedName>
</protein>
<sequence length="152" mass="16095">MGSQVSEMSAPEESRQRTHFARMDAKADPVTAALIREEFSGWLRTQFSLDAAKISDVVLAVNEALANAAESAYAAADQPGAMHVLAEYDPAAAVLSVTVTDEGSWLSADGKPRDVARGRGIPLMHALADRAVIDGSATGTRVRLEWTGIDAV</sequence>
<reference evidence="4 5" key="1">
    <citation type="journal article" date="2019" name="Emerg. Microbes Infect.">
        <title>Comprehensive subspecies identification of 175 nontuberculous mycobacteria species based on 7547 genomic profiles.</title>
        <authorList>
            <person name="Matsumoto Y."/>
            <person name="Kinjo T."/>
            <person name="Motooka D."/>
            <person name="Nabeya D."/>
            <person name="Jung N."/>
            <person name="Uechi K."/>
            <person name="Horii T."/>
            <person name="Iida T."/>
            <person name="Fujita J."/>
            <person name="Nakamura S."/>
        </authorList>
    </citation>
    <scope>NUCLEOTIDE SEQUENCE [LARGE SCALE GENOMIC DNA]</scope>
    <source>
        <strain evidence="4 5">JCM 16367</strain>
    </source>
</reference>
<dbReference type="KEGG" id="mnv:MNVI_20810"/>
<accession>A0A7I7PDS2</accession>
<dbReference type="GO" id="GO:0004674">
    <property type="term" value="F:protein serine/threonine kinase activity"/>
    <property type="evidence" value="ECO:0007669"/>
    <property type="project" value="UniProtKB-KW"/>
</dbReference>
<keyword evidence="1" id="KW-0808">Transferase</keyword>
<dbReference type="AlphaFoldDB" id="A0A7I7PDS2"/>
<proteinExistence type="predicted"/>
<organism evidence="4 5">
    <name type="scientific">Mycobacterium noviomagense</name>
    <dbReference type="NCBI Taxonomy" id="459858"/>
    <lineage>
        <taxon>Bacteria</taxon>
        <taxon>Bacillati</taxon>
        <taxon>Actinomycetota</taxon>
        <taxon>Actinomycetes</taxon>
        <taxon>Mycobacteriales</taxon>
        <taxon>Mycobacteriaceae</taxon>
        <taxon>Mycobacterium</taxon>
    </lineage>
</organism>
<dbReference type="Proteomes" id="UP000466894">
    <property type="component" value="Chromosome"/>
</dbReference>
<dbReference type="Pfam" id="PF13581">
    <property type="entry name" value="HATPase_c_2"/>
    <property type="match status" value="1"/>
</dbReference>
<feature type="compositionally biased region" description="Basic and acidic residues" evidence="2">
    <location>
        <begin position="12"/>
        <end position="22"/>
    </location>
</feature>
<evidence type="ECO:0000256" key="1">
    <source>
        <dbReference type="ARBA" id="ARBA00022527"/>
    </source>
</evidence>
<keyword evidence="1" id="KW-0723">Serine/threonine-protein kinase</keyword>
<dbReference type="EMBL" id="AP022583">
    <property type="protein sequence ID" value="BBY06763.1"/>
    <property type="molecule type" value="Genomic_DNA"/>
</dbReference>
<feature type="domain" description="Histidine kinase/HSP90-like ATPase" evidence="3">
    <location>
        <begin position="26"/>
        <end position="146"/>
    </location>
</feature>
<dbReference type="CDD" id="cd16936">
    <property type="entry name" value="HATPase_RsbW-like"/>
    <property type="match status" value="1"/>
</dbReference>